<dbReference type="PANTHER" id="PTHR12281:SF12">
    <property type="entry name" value="DEFECTIVE IN CULLIN NEDDYLATION PROTEIN"/>
    <property type="match status" value="1"/>
</dbReference>
<dbReference type="Gene3D" id="1.10.238.10">
    <property type="entry name" value="EF-hand"/>
    <property type="match status" value="1"/>
</dbReference>
<dbReference type="GO" id="GO:0000151">
    <property type="term" value="C:ubiquitin ligase complex"/>
    <property type="evidence" value="ECO:0007669"/>
    <property type="project" value="TreeGrafter"/>
</dbReference>
<dbReference type="GO" id="GO:0031624">
    <property type="term" value="F:ubiquitin conjugating enzyme binding"/>
    <property type="evidence" value="ECO:0007669"/>
    <property type="project" value="TreeGrafter"/>
</dbReference>
<dbReference type="Pfam" id="PF03556">
    <property type="entry name" value="Cullin_binding"/>
    <property type="match status" value="1"/>
</dbReference>
<dbReference type="Proteomes" id="UP000186594">
    <property type="component" value="Unassembled WGS sequence"/>
</dbReference>
<gene>
    <name evidence="4" type="ORF">NEOLI_000480</name>
</gene>
<evidence type="ECO:0000256" key="2">
    <source>
        <dbReference type="SAM" id="SignalP"/>
    </source>
</evidence>
<dbReference type="PROSITE" id="PS51229">
    <property type="entry name" value="DCUN1"/>
    <property type="match status" value="1"/>
</dbReference>
<dbReference type="PANTHER" id="PTHR12281">
    <property type="entry name" value="RP42 RELATED"/>
    <property type="match status" value="1"/>
</dbReference>
<name>A0A1U7LU17_NEOID</name>
<organism evidence="4 5">
    <name type="scientific">Neolecta irregularis (strain DAH-3)</name>
    <dbReference type="NCBI Taxonomy" id="1198029"/>
    <lineage>
        <taxon>Eukaryota</taxon>
        <taxon>Fungi</taxon>
        <taxon>Dikarya</taxon>
        <taxon>Ascomycota</taxon>
        <taxon>Taphrinomycotina</taxon>
        <taxon>Neolectales</taxon>
        <taxon>Neolectaceae</taxon>
        <taxon>Neolecta</taxon>
    </lineage>
</organism>
<dbReference type="STRING" id="1198029.A0A1U7LU17"/>
<evidence type="ECO:0000259" key="3">
    <source>
        <dbReference type="PROSITE" id="PS51229"/>
    </source>
</evidence>
<dbReference type="GO" id="GO:0045116">
    <property type="term" value="P:protein neddylation"/>
    <property type="evidence" value="ECO:0007669"/>
    <property type="project" value="TreeGrafter"/>
</dbReference>
<feature type="signal peptide" evidence="2">
    <location>
        <begin position="1"/>
        <end position="19"/>
    </location>
</feature>
<evidence type="ECO:0000256" key="1">
    <source>
        <dbReference type="RuleBase" id="RU410713"/>
    </source>
</evidence>
<dbReference type="OrthoDB" id="27198at2759"/>
<dbReference type="InterPro" id="IPR042460">
    <property type="entry name" value="DCN1-like_PONY"/>
</dbReference>
<dbReference type="InterPro" id="IPR005176">
    <property type="entry name" value="PONY_dom"/>
</dbReference>
<dbReference type="GO" id="GO:0097602">
    <property type="term" value="F:cullin family protein binding"/>
    <property type="evidence" value="ECO:0007669"/>
    <property type="project" value="TreeGrafter"/>
</dbReference>
<feature type="chain" id="PRO_5012752939" description="Defective in cullin neddylation protein" evidence="2">
    <location>
        <begin position="20"/>
        <end position="226"/>
    </location>
</feature>
<dbReference type="InterPro" id="IPR014764">
    <property type="entry name" value="DCN-prot"/>
</dbReference>
<dbReference type="Gene3D" id="1.10.238.200">
    <property type="entry name" value="Cullin, PONY binding domain"/>
    <property type="match status" value="1"/>
</dbReference>
<sequence length="226" mass="25883">MHLPCTSLVLISRLISSTASSPLVPSMIQTLWFIVDADREADLIPPDGFQTLCQDLQIDLETPDPIVMSYKLFNASDLCYITHLEWSKALTTNQYMPLLHTANFVRIDSLDTLKNRLAEFTTLDPDHLGDFYKSLFNIAKPNNLKSLDLETAIPILSLLPQIRPVPHLESFIAFLTVKQPVKALNRDQWNCFWEFSKSMDPSFVGYNIETSAWPTLFDEFVDWLKQ</sequence>
<evidence type="ECO:0000313" key="4">
    <source>
        <dbReference type="EMBL" id="OLL26073.1"/>
    </source>
</evidence>
<dbReference type="GO" id="GO:0032182">
    <property type="term" value="F:ubiquitin-like protein binding"/>
    <property type="evidence" value="ECO:0007669"/>
    <property type="project" value="TreeGrafter"/>
</dbReference>
<reference evidence="4 5" key="1">
    <citation type="submission" date="2016-04" db="EMBL/GenBank/DDBJ databases">
        <title>Evolutionary innovation and constraint leading to complex multicellularity in the Ascomycota.</title>
        <authorList>
            <person name="Cisse O."/>
            <person name="Nguyen A."/>
            <person name="Hewitt D.A."/>
            <person name="Jedd G."/>
            <person name="Stajich J.E."/>
        </authorList>
    </citation>
    <scope>NUCLEOTIDE SEQUENCE [LARGE SCALE GENOMIC DNA]</scope>
    <source>
        <strain evidence="4 5">DAH-3</strain>
    </source>
</reference>
<comment type="function">
    <text evidence="1">Neddylation of cullins play an essential role in the regulation of SCF-type complexes activity.</text>
</comment>
<accession>A0A1U7LU17</accession>
<feature type="domain" description="DCUN1" evidence="3">
    <location>
        <begin position="23"/>
        <end position="225"/>
    </location>
</feature>
<keyword evidence="5" id="KW-1185">Reference proteome</keyword>
<evidence type="ECO:0000313" key="5">
    <source>
        <dbReference type="Proteomes" id="UP000186594"/>
    </source>
</evidence>
<comment type="caution">
    <text evidence="4">The sequence shown here is derived from an EMBL/GenBank/DDBJ whole genome shotgun (WGS) entry which is preliminary data.</text>
</comment>
<dbReference type="AlphaFoldDB" id="A0A1U7LU17"/>
<protein>
    <recommendedName>
        <fullName evidence="1">Defective in cullin neddylation protein</fullName>
    </recommendedName>
</protein>
<dbReference type="EMBL" id="LXFE01000243">
    <property type="protein sequence ID" value="OLL26073.1"/>
    <property type="molecule type" value="Genomic_DNA"/>
</dbReference>
<proteinExistence type="predicted"/>
<keyword evidence="2" id="KW-0732">Signal</keyword>